<evidence type="ECO:0000313" key="4">
    <source>
        <dbReference type="Proteomes" id="UP000076532"/>
    </source>
</evidence>
<dbReference type="InterPro" id="IPR013226">
    <property type="entry name" value="Pal1"/>
</dbReference>
<dbReference type="GO" id="GO:0005737">
    <property type="term" value="C:cytoplasm"/>
    <property type="evidence" value="ECO:0007669"/>
    <property type="project" value="TreeGrafter"/>
</dbReference>
<dbReference type="EMBL" id="KV417589">
    <property type="protein sequence ID" value="KZP16798.1"/>
    <property type="molecule type" value="Genomic_DNA"/>
</dbReference>
<dbReference type="AlphaFoldDB" id="A0A166FH16"/>
<feature type="compositionally biased region" description="Polar residues" evidence="1">
    <location>
        <begin position="236"/>
        <end position="245"/>
    </location>
</feature>
<dbReference type="PANTHER" id="PTHR28307:SF2">
    <property type="entry name" value="PROTEIN PAL1"/>
    <property type="match status" value="1"/>
</dbReference>
<feature type="compositionally biased region" description="Polar residues" evidence="1">
    <location>
        <begin position="67"/>
        <end position="85"/>
    </location>
</feature>
<feature type="transmembrane region" description="Helical" evidence="2">
    <location>
        <begin position="435"/>
        <end position="457"/>
    </location>
</feature>
<protein>
    <submittedName>
        <fullName evidence="3">Uncharacterized protein</fullName>
    </submittedName>
</protein>
<dbReference type="OrthoDB" id="5352132at2759"/>
<dbReference type="STRING" id="436010.A0A166FH16"/>
<dbReference type="Proteomes" id="UP000076532">
    <property type="component" value="Unassembled WGS sequence"/>
</dbReference>
<evidence type="ECO:0000256" key="2">
    <source>
        <dbReference type="SAM" id="Phobius"/>
    </source>
</evidence>
<dbReference type="Pfam" id="PF08316">
    <property type="entry name" value="Pal1"/>
    <property type="match status" value="1"/>
</dbReference>
<keyword evidence="2" id="KW-0472">Membrane</keyword>
<feature type="region of interest" description="Disordered" evidence="1">
    <location>
        <begin position="1"/>
        <end position="130"/>
    </location>
</feature>
<feature type="compositionally biased region" description="Basic residues" evidence="1">
    <location>
        <begin position="313"/>
        <end position="324"/>
    </location>
</feature>
<evidence type="ECO:0000313" key="3">
    <source>
        <dbReference type="EMBL" id="KZP16798.1"/>
    </source>
</evidence>
<reference evidence="3 4" key="1">
    <citation type="journal article" date="2016" name="Mol. Biol. Evol.">
        <title>Comparative Genomics of Early-Diverging Mushroom-Forming Fungi Provides Insights into the Origins of Lignocellulose Decay Capabilities.</title>
        <authorList>
            <person name="Nagy L.G."/>
            <person name="Riley R."/>
            <person name="Tritt A."/>
            <person name="Adam C."/>
            <person name="Daum C."/>
            <person name="Floudas D."/>
            <person name="Sun H."/>
            <person name="Yadav J.S."/>
            <person name="Pangilinan J."/>
            <person name="Larsson K.H."/>
            <person name="Matsuura K."/>
            <person name="Barry K."/>
            <person name="Labutti K."/>
            <person name="Kuo R."/>
            <person name="Ohm R.A."/>
            <person name="Bhattacharya S.S."/>
            <person name="Shirouzu T."/>
            <person name="Yoshinaga Y."/>
            <person name="Martin F.M."/>
            <person name="Grigoriev I.V."/>
            <person name="Hibbett D.S."/>
        </authorList>
    </citation>
    <scope>NUCLEOTIDE SEQUENCE [LARGE SCALE GENOMIC DNA]</scope>
    <source>
        <strain evidence="3 4">CBS 109695</strain>
    </source>
</reference>
<gene>
    <name evidence="3" type="ORF">FIBSPDRAFT_957697</name>
</gene>
<evidence type="ECO:0000256" key="1">
    <source>
        <dbReference type="SAM" id="MobiDB-lite"/>
    </source>
</evidence>
<feature type="compositionally biased region" description="Basic and acidic residues" evidence="1">
    <location>
        <begin position="54"/>
        <end position="64"/>
    </location>
</feature>
<accession>A0A166FH16</accession>
<organism evidence="3 4">
    <name type="scientific">Athelia psychrophila</name>
    <dbReference type="NCBI Taxonomy" id="1759441"/>
    <lineage>
        <taxon>Eukaryota</taxon>
        <taxon>Fungi</taxon>
        <taxon>Dikarya</taxon>
        <taxon>Basidiomycota</taxon>
        <taxon>Agaricomycotina</taxon>
        <taxon>Agaricomycetes</taxon>
        <taxon>Agaricomycetidae</taxon>
        <taxon>Atheliales</taxon>
        <taxon>Atheliaceae</taxon>
        <taxon>Athelia</taxon>
    </lineage>
</organism>
<keyword evidence="2" id="KW-1133">Transmembrane helix</keyword>
<feature type="region of interest" description="Disordered" evidence="1">
    <location>
        <begin position="223"/>
        <end position="402"/>
    </location>
</feature>
<feature type="compositionally biased region" description="Basic residues" evidence="1">
    <location>
        <begin position="117"/>
        <end position="126"/>
    </location>
</feature>
<proteinExistence type="predicted"/>
<name>A0A166FH16_9AGAM</name>
<feature type="region of interest" description="Disordered" evidence="1">
    <location>
        <begin position="175"/>
        <end position="206"/>
    </location>
</feature>
<dbReference type="PANTHER" id="PTHR28307">
    <property type="entry name" value="PROTEIN PAL1"/>
    <property type="match status" value="1"/>
</dbReference>
<feature type="compositionally biased region" description="Basic and acidic residues" evidence="1">
    <location>
        <begin position="249"/>
        <end position="269"/>
    </location>
</feature>
<keyword evidence="4" id="KW-1185">Reference proteome</keyword>
<keyword evidence="2" id="KW-0812">Transmembrane</keyword>
<feature type="compositionally biased region" description="Polar residues" evidence="1">
    <location>
        <begin position="25"/>
        <end position="41"/>
    </location>
</feature>
<sequence>MSATLVYDRATGTTQKQQPHRHRSGSNPFSDPYAQRQNSNRPPAPPPKQMAAVHPRDNMIDAVRDTVTVSSPRKVVRSNTAIPQSSAPPPSRPVHQSKRSHSEDSVTQAAAIVERTRSKKTPKKGSQHADVIDRLDFTGVGPMFHHDGPFDACAPSRNRHRTKAPMLAWSGDIDPNAASSAARDSPYPPANTYKEAFSGTGHFYDPPKKKVDAIAEAWGVHEPEPFNDFSAGGGRESSTPASSVYNGKDSARAKRKETARDFLNEEPPRRAASKRAPLPPPQPIFVPEANHPDLADPLGSPTLASGSPSAVPKRNRSIMSRIRKMRDSPNVPVVADYETREADPPSPDGAEGSYPSRPTHRTQNSFMGRFGGNKDTSPTQENYERAKDLPPTPYGQAASPYQDQDGLGYFEEQGYGGAPGQAPGRKTTIMRKVKGVIFFAFLLFFFGLYVPILMTFLHTMLATDVRTEAPRRVEGDFL</sequence>